<organism evidence="2 3">
    <name type="scientific">Trichinella pseudospiralis</name>
    <name type="common">Parasitic roundworm</name>
    <dbReference type="NCBI Taxonomy" id="6337"/>
    <lineage>
        <taxon>Eukaryota</taxon>
        <taxon>Metazoa</taxon>
        <taxon>Ecdysozoa</taxon>
        <taxon>Nematoda</taxon>
        <taxon>Enoplea</taxon>
        <taxon>Dorylaimia</taxon>
        <taxon>Trichinellida</taxon>
        <taxon>Trichinellidae</taxon>
        <taxon>Trichinella</taxon>
    </lineage>
</organism>
<dbReference type="AlphaFoldDB" id="A0A0V1E715"/>
<dbReference type="EMBL" id="JYDR01000092">
    <property type="protein sequence ID" value="KRY69345.1"/>
    <property type="molecule type" value="Genomic_DNA"/>
</dbReference>
<sequence>MTAEMELNEKCPFGEGNNYQSAAYDSKFIQFTSLTCCKSLEAQLHRQASQTACCNGTDSSEGTSLPSRDQNGEAEGRSELKTSSAGIHLSSIEGRTSIRLFVVCAMEHGEIGNA</sequence>
<dbReference type="Proteomes" id="UP000054632">
    <property type="component" value="Unassembled WGS sequence"/>
</dbReference>
<feature type="compositionally biased region" description="Basic and acidic residues" evidence="1">
    <location>
        <begin position="70"/>
        <end position="80"/>
    </location>
</feature>
<proteinExistence type="predicted"/>
<reference evidence="2 3" key="1">
    <citation type="submission" date="2015-01" db="EMBL/GenBank/DDBJ databases">
        <title>Evolution of Trichinella species and genotypes.</title>
        <authorList>
            <person name="Korhonen P.K."/>
            <person name="Edoardo P."/>
            <person name="Giuseppe L.R."/>
            <person name="Gasser R.B."/>
        </authorList>
    </citation>
    <scope>NUCLEOTIDE SEQUENCE [LARGE SCALE GENOMIC DNA]</scope>
    <source>
        <strain evidence="2">ISS13</strain>
    </source>
</reference>
<comment type="caution">
    <text evidence="2">The sequence shown here is derived from an EMBL/GenBank/DDBJ whole genome shotgun (WGS) entry which is preliminary data.</text>
</comment>
<gene>
    <name evidence="2" type="ORF">T4A_4851</name>
</gene>
<feature type="region of interest" description="Disordered" evidence="1">
    <location>
        <begin position="55"/>
        <end position="86"/>
    </location>
</feature>
<protein>
    <submittedName>
        <fullName evidence="2">Uncharacterized protein</fullName>
    </submittedName>
</protein>
<evidence type="ECO:0000256" key="1">
    <source>
        <dbReference type="SAM" id="MobiDB-lite"/>
    </source>
</evidence>
<evidence type="ECO:0000313" key="2">
    <source>
        <dbReference type="EMBL" id="KRY69345.1"/>
    </source>
</evidence>
<name>A0A0V1E715_TRIPS</name>
<evidence type="ECO:0000313" key="3">
    <source>
        <dbReference type="Proteomes" id="UP000054632"/>
    </source>
</evidence>
<feature type="compositionally biased region" description="Polar residues" evidence="1">
    <location>
        <begin position="55"/>
        <end position="69"/>
    </location>
</feature>
<accession>A0A0V1E715</accession>